<protein>
    <submittedName>
        <fullName evidence="2">Uncharacterized protein</fullName>
    </submittedName>
</protein>
<dbReference type="AlphaFoldDB" id="A0AAV9BFT8"/>
<sequence>MTDGIAIYSTVELEFGKADAGDRAVTSTPSNRETVDRPGRPDGTLKDECLDVDEEITYAIDDLVSDVM</sequence>
<proteinExistence type="predicted"/>
<dbReference type="EMBL" id="JAUJYN010000003">
    <property type="protein sequence ID" value="KAK1275579.1"/>
    <property type="molecule type" value="Genomic_DNA"/>
</dbReference>
<evidence type="ECO:0000256" key="1">
    <source>
        <dbReference type="SAM" id="MobiDB-lite"/>
    </source>
</evidence>
<reference evidence="2" key="2">
    <citation type="submission" date="2023-06" db="EMBL/GenBank/DDBJ databases">
        <authorList>
            <person name="Ma L."/>
            <person name="Liu K.-W."/>
            <person name="Li Z."/>
            <person name="Hsiao Y.-Y."/>
            <person name="Qi Y."/>
            <person name="Fu T."/>
            <person name="Tang G."/>
            <person name="Zhang D."/>
            <person name="Sun W.-H."/>
            <person name="Liu D.-K."/>
            <person name="Li Y."/>
            <person name="Chen G.-Z."/>
            <person name="Liu X.-D."/>
            <person name="Liao X.-Y."/>
            <person name="Jiang Y.-T."/>
            <person name="Yu X."/>
            <person name="Hao Y."/>
            <person name="Huang J."/>
            <person name="Zhao X.-W."/>
            <person name="Ke S."/>
            <person name="Chen Y.-Y."/>
            <person name="Wu W.-L."/>
            <person name="Hsu J.-L."/>
            <person name="Lin Y.-F."/>
            <person name="Huang M.-D."/>
            <person name="Li C.-Y."/>
            <person name="Huang L."/>
            <person name="Wang Z.-W."/>
            <person name="Zhao X."/>
            <person name="Zhong W.-Y."/>
            <person name="Peng D.-H."/>
            <person name="Ahmad S."/>
            <person name="Lan S."/>
            <person name="Zhang J.-S."/>
            <person name="Tsai W.-C."/>
            <person name="Van De Peer Y."/>
            <person name="Liu Z.-J."/>
        </authorList>
    </citation>
    <scope>NUCLEOTIDE SEQUENCE</scope>
    <source>
        <strain evidence="2">SCP</strain>
        <tissue evidence="2">Leaves</tissue>
    </source>
</reference>
<dbReference type="Proteomes" id="UP001179952">
    <property type="component" value="Unassembled WGS sequence"/>
</dbReference>
<feature type="region of interest" description="Disordered" evidence="1">
    <location>
        <begin position="20"/>
        <end position="46"/>
    </location>
</feature>
<evidence type="ECO:0000313" key="3">
    <source>
        <dbReference type="Proteomes" id="UP001179952"/>
    </source>
</evidence>
<organism evidence="2 3">
    <name type="scientific">Acorus gramineus</name>
    <name type="common">Dwarf sweet flag</name>
    <dbReference type="NCBI Taxonomy" id="55184"/>
    <lineage>
        <taxon>Eukaryota</taxon>
        <taxon>Viridiplantae</taxon>
        <taxon>Streptophyta</taxon>
        <taxon>Embryophyta</taxon>
        <taxon>Tracheophyta</taxon>
        <taxon>Spermatophyta</taxon>
        <taxon>Magnoliopsida</taxon>
        <taxon>Liliopsida</taxon>
        <taxon>Acoraceae</taxon>
        <taxon>Acorus</taxon>
    </lineage>
</organism>
<gene>
    <name evidence="2" type="ORF">QJS04_geneDACA009949</name>
</gene>
<name>A0AAV9BFT8_ACOGR</name>
<reference evidence="2" key="1">
    <citation type="journal article" date="2023" name="Nat. Commun.">
        <title>Diploid and tetraploid genomes of Acorus and the evolution of monocots.</title>
        <authorList>
            <person name="Ma L."/>
            <person name="Liu K.W."/>
            <person name="Li Z."/>
            <person name="Hsiao Y.Y."/>
            <person name="Qi Y."/>
            <person name="Fu T."/>
            <person name="Tang G.D."/>
            <person name="Zhang D."/>
            <person name="Sun W.H."/>
            <person name="Liu D.K."/>
            <person name="Li Y."/>
            <person name="Chen G.Z."/>
            <person name="Liu X.D."/>
            <person name="Liao X.Y."/>
            <person name="Jiang Y.T."/>
            <person name="Yu X."/>
            <person name="Hao Y."/>
            <person name="Huang J."/>
            <person name="Zhao X.W."/>
            <person name="Ke S."/>
            <person name="Chen Y.Y."/>
            <person name="Wu W.L."/>
            <person name="Hsu J.L."/>
            <person name="Lin Y.F."/>
            <person name="Huang M.D."/>
            <person name="Li C.Y."/>
            <person name="Huang L."/>
            <person name="Wang Z.W."/>
            <person name="Zhao X."/>
            <person name="Zhong W.Y."/>
            <person name="Peng D.H."/>
            <person name="Ahmad S."/>
            <person name="Lan S."/>
            <person name="Zhang J.S."/>
            <person name="Tsai W.C."/>
            <person name="Van de Peer Y."/>
            <person name="Liu Z.J."/>
        </authorList>
    </citation>
    <scope>NUCLEOTIDE SEQUENCE</scope>
    <source>
        <strain evidence="2">SCP</strain>
    </source>
</reference>
<keyword evidence="3" id="KW-1185">Reference proteome</keyword>
<accession>A0AAV9BFT8</accession>
<feature type="compositionally biased region" description="Basic and acidic residues" evidence="1">
    <location>
        <begin position="33"/>
        <end position="46"/>
    </location>
</feature>
<evidence type="ECO:0000313" key="2">
    <source>
        <dbReference type="EMBL" id="KAK1275579.1"/>
    </source>
</evidence>
<comment type="caution">
    <text evidence="2">The sequence shown here is derived from an EMBL/GenBank/DDBJ whole genome shotgun (WGS) entry which is preliminary data.</text>
</comment>